<dbReference type="Gene3D" id="3.40.50.300">
    <property type="entry name" value="P-loop containing nucleotide triphosphate hydrolases"/>
    <property type="match status" value="1"/>
</dbReference>
<dbReference type="InterPro" id="IPR030388">
    <property type="entry name" value="G_ERA_dom"/>
</dbReference>
<dbReference type="InterPro" id="IPR027417">
    <property type="entry name" value="P-loop_NTPase"/>
</dbReference>
<dbReference type="Proteomes" id="UP001302274">
    <property type="component" value="Unassembled WGS sequence"/>
</dbReference>
<dbReference type="CDD" id="cd22534">
    <property type="entry name" value="KH-II_Era"/>
    <property type="match status" value="1"/>
</dbReference>
<keyword evidence="6" id="KW-0699">rRNA-binding</keyword>
<dbReference type="InterPro" id="IPR015946">
    <property type="entry name" value="KH_dom-like_a/b"/>
</dbReference>
<keyword evidence="6" id="KW-0690">Ribosome biogenesis</keyword>
<keyword evidence="6" id="KW-1003">Cell membrane</keyword>
<dbReference type="NCBIfam" id="TIGR00231">
    <property type="entry name" value="small_GTP"/>
    <property type="match status" value="1"/>
</dbReference>
<protein>
    <recommendedName>
        <fullName evidence="2 6">GTPase Era</fullName>
    </recommendedName>
</protein>
<dbReference type="NCBIfam" id="NF000908">
    <property type="entry name" value="PRK00089.1"/>
    <property type="match status" value="1"/>
</dbReference>
<comment type="function">
    <text evidence="6">An essential GTPase that binds both GDP and GTP, with rapid nucleotide exchange. Plays a role in 16S rRNA processing and 30S ribosomal subunit biogenesis and possibly also in cell cycle regulation and energy metabolism.</text>
</comment>
<dbReference type="PANTHER" id="PTHR42698">
    <property type="entry name" value="GTPASE ERA"/>
    <property type="match status" value="1"/>
</dbReference>
<dbReference type="PRINTS" id="PR00326">
    <property type="entry name" value="GTP1OBG"/>
</dbReference>
<keyword evidence="3 6" id="KW-0547">Nucleotide-binding</keyword>
<dbReference type="PANTHER" id="PTHR42698:SF2">
    <property type="entry name" value="GTPASE ERA-LIKE, CHLOROPLASTIC"/>
    <property type="match status" value="1"/>
</dbReference>
<reference evidence="9 10" key="1">
    <citation type="submission" date="2023-11" db="EMBL/GenBank/DDBJ databases">
        <title>A Novel Polar Bacteriovorax (B. antarcticus) Isolated from the Biocrust in Antarctica.</title>
        <authorList>
            <person name="Mun W."/>
            <person name="Choi S.Y."/>
            <person name="Mitchell R.J."/>
        </authorList>
    </citation>
    <scope>NUCLEOTIDE SEQUENCE [LARGE SCALE GENOMIC DNA]</scope>
    <source>
        <strain evidence="9 10">PP10</strain>
    </source>
</reference>
<dbReference type="Gene3D" id="3.30.300.20">
    <property type="match status" value="1"/>
</dbReference>
<evidence type="ECO:0000313" key="9">
    <source>
        <dbReference type="EMBL" id="MEA9356435.1"/>
    </source>
</evidence>
<accession>A0ABU5VWN9</accession>
<organism evidence="9 10">
    <name type="scientific">Bacteriovorax antarcticus</name>
    <dbReference type="NCBI Taxonomy" id="3088717"/>
    <lineage>
        <taxon>Bacteria</taxon>
        <taxon>Pseudomonadati</taxon>
        <taxon>Bdellovibrionota</taxon>
        <taxon>Bacteriovoracia</taxon>
        <taxon>Bacteriovoracales</taxon>
        <taxon>Bacteriovoracaceae</taxon>
        <taxon>Bacteriovorax</taxon>
    </lineage>
</organism>
<dbReference type="HAMAP" id="MF_00367">
    <property type="entry name" value="GTPase_Era"/>
    <property type="match status" value="1"/>
</dbReference>
<proteinExistence type="inferred from homology"/>
<dbReference type="InterPro" id="IPR009019">
    <property type="entry name" value="KH_sf_prok-type"/>
</dbReference>
<keyword evidence="6" id="KW-0472">Membrane</keyword>
<dbReference type="RefSeq" id="WP_323576131.1">
    <property type="nucleotide sequence ID" value="NZ_JAYGJQ010000001.1"/>
</dbReference>
<evidence type="ECO:0000256" key="4">
    <source>
        <dbReference type="ARBA" id="ARBA00022884"/>
    </source>
</evidence>
<dbReference type="InterPro" id="IPR005225">
    <property type="entry name" value="Small_GTP-bd"/>
</dbReference>
<feature type="binding site" evidence="6">
    <location>
        <begin position="66"/>
        <end position="70"/>
    </location>
    <ligand>
        <name>GTP</name>
        <dbReference type="ChEBI" id="CHEBI:37565"/>
    </ligand>
</feature>
<feature type="binding site" evidence="6">
    <location>
        <begin position="19"/>
        <end position="26"/>
    </location>
    <ligand>
        <name>GTP</name>
        <dbReference type="ChEBI" id="CHEBI:37565"/>
    </ligand>
</feature>
<feature type="binding site" evidence="6">
    <location>
        <begin position="128"/>
        <end position="131"/>
    </location>
    <ligand>
        <name>GTP</name>
        <dbReference type="ChEBI" id="CHEBI:37565"/>
    </ligand>
</feature>
<comment type="similarity">
    <text evidence="1 6 7">Belongs to the TRAFAC class TrmE-Era-EngA-EngB-Septin-like GTPase superfamily. Era GTPase family.</text>
</comment>
<evidence type="ECO:0000256" key="2">
    <source>
        <dbReference type="ARBA" id="ARBA00020484"/>
    </source>
</evidence>
<comment type="subunit">
    <text evidence="6">Monomer.</text>
</comment>
<keyword evidence="10" id="KW-1185">Reference proteome</keyword>
<name>A0ABU5VWN9_9BACT</name>
<evidence type="ECO:0000313" key="10">
    <source>
        <dbReference type="Proteomes" id="UP001302274"/>
    </source>
</evidence>
<evidence type="ECO:0000256" key="1">
    <source>
        <dbReference type="ARBA" id="ARBA00007921"/>
    </source>
</evidence>
<comment type="caution">
    <text evidence="9">The sequence shown here is derived from an EMBL/GenBank/DDBJ whole genome shotgun (WGS) entry which is preliminary data.</text>
</comment>
<dbReference type="InterPro" id="IPR005662">
    <property type="entry name" value="GTPase_Era-like"/>
</dbReference>
<dbReference type="Pfam" id="PF07650">
    <property type="entry name" value="KH_2"/>
    <property type="match status" value="1"/>
</dbReference>
<dbReference type="CDD" id="cd04163">
    <property type="entry name" value="Era"/>
    <property type="match status" value="1"/>
</dbReference>
<feature type="domain" description="KH type-2" evidence="8">
    <location>
        <begin position="213"/>
        <end position="296"/>
    </location>
</feature>
<keyword evidence="5 6" id="KW-0342">GTP-binding</keyword>
<dbReference type="PROSITE" id="PS50823">
    <property type="entry name" value="KH_TYPE_2"/>
    <property type="match status" value="1"/>
</dbReference>
<evidence type="ECO:0000259" key="8">
    <source>
        <dbReference type="PROSITE" id="PS50823"/>
    </source>
</evidence>
<keyword evidence="4 6" id="KW-0694">RNA-binding</keyword>
<dbReference type="SUPFAM" id="SSF52540">
    <property type="entry name" value="P-loop containing nucleoside triphosphate hydrolases"/>
    <property type="match status" value="1"/>
</dbReference>
<sequence>MLLEDQHPHNKAIMVAVLGAPNVGKSSLINCLLGTDLTVVTSKPQTTRNKFHCVFTVDRTEVVLVDTPGLHKSSQEFNKRLNEQAREGTEGADLNFLLIDISKDILGQFTDFKENIQQELGPTWVLFTKADKIEDSEKLPLAEVFEKGKTVFPNLEKWFLISSKEGVNIHSLTGALCDKAAPGPHLYPDGDVSNKNQRFFVTEYIREQAFELLKDEVPYEVAVIIDEYKESKGKNNPSEIESHISASILVNRPSQRAIVIGSSGSMIKEIGIRSRKKIEVMTGGPVHLNLHVKVSPKWFTNNFVLEEIGLPRAKDSNRVWRKK</sequence>
<dbReference type="Pfam" id="PF01926">
    <property type="entry name" value="MMR_HSR1"/>
    <property type="match status" value="1"/>
</dbReference>
<evidence type="ECO:0000256" key="3">
    <source>
        <dbReference type="ARBA" id="ARBA00022741"/>
    </source>
</evidence>
<evidence type="ECO:0000256" key="7">
    <source>
        <dbReference type="RuleBase" id="RU003761"/>
    </source>
</evidence>
<keyword evidence="6" id="KW-0963">Cytoplasm</keyword>
<dbReference type="NCBIfam" id="TIGR00436">
    <property type="entry name" value="era"/>
    <property type="match status" value="1"/>
</dbReference>
<evidence type="ECO:0000256" key="5">
    <source>
        <dbReference type="ARBA" id="ARBA00023134"/>
    </source>
</evidence>
<gene>
    <name evidence="6 9" type="primary">era</name>
    <name evidence="9" type="ORF">SHI21_09485</name>
</gene>
<evidence type="ECO:0000256" key="6">
    <source>
        <dbReference type="HAMAP-Rule" id="MF_00367"/>
    </source>
</evidence>
<comment type="subcellular location">
    <subcellularLocation>
        <location evidence="6">Cytoplasm</location>
    </subcellularLocation>
    <subcellularLocation>
        <location evidence="6">Cell membrane</location>
        <topology evidence="6">Peripheral membrane protein</topology>
    </subcellularLocation>
</comment>
<dbReference type="InterPro" id="IPR004044">
    <property type="entry name" value="KH_dom_type_2"/>
</dbReference>
<dbReference type="InterPro" id="IPR006073">
    <property type="entry name" value="GTP-bd"/>
</dbReference>
<dbReference type="SUPFAM" id="SSF54814">
    <property type="entry name" value="Prokaryotic type KH domain (KH-domain type II)"/>
    <property type="match status" value="1"/>
</dbReference>
<dbReference type="EMBL" id="JAYGJQ010000001">
    <property type="protein sequence ID" value="MEA9356435.1"/>
    <property type="molecule type" value="Genomic_DNA"/>
</dbReference>